<dbReference type="EMBL" id="MWBQ01000064">
    <property type="protein sequence ID" value="OQA58880.1"/>
    <property type="molecule type" value="Genomic_DNA"/>
</dbReference>
<dbReference type="GO" id="GO:0005829">
    <property type="term" value="C:cytosol"/>
    <property type="evidence" value="ECO:0007669"/>
    <property type="project" value="TreeGrafter"/>
</dbReference>
<dbReference type="UniPathway" id="UPA00299"/>
<dbReference type="Pfam" id="PF00982">
    <property type="entry name" value="Glyco_transf_20"/>
    <property type="match status" value="1"/>
</dbReference>
<dbReference type="NCBIfam" id="NF011071">
    <property type="entry name" value="PRK14501.1"/>
    <property type="match status" value="1"/>
</dbReference>
<dbReference type="GO" id="GO:0004805">
    <property type="term" value="F:trehalose-phosphatase activity"/>
    <property type="evidence" value="ECO:0007669"/>
    <property type="project" value="TreeGrafter"/>
</dbReference>
<dbReference type="Gene3D" id="3.40.50.2000">
    <property type="entry name" value="Glycogen Phosphorylase B"/>
    <property type="match status" value="2"/>
</dbReference>
<comment type="similarity">
    <text evidence="3">Belongs to the glycosyltransferase 20 family.</text>
</comment>
<keyword evidence="5 9" id="KW-0328">Glycosyltransferase</keyword>
<evidence type="ECO:0000256" key="3">
    <source>
        <dbReference type="ARBA" id="ARBA00008799"/>
    </source>
</evidence>
<name>A0A1V5SWF9_9BACT</name>
<dbReference type="SUPFAM" id="SSF56784">
    <property type="entry name" value="HAD-like"/>
    <property type="match status" value="1"/>
</dbReference>
<gene>
    <name evidence="9" type="primary">otsA</name>
    <name evidence="9" type="ORF">BWY41_00954</name>
</gene>
<comment type="caution">
    <text evidence="9">The sequence shown here is derived from an EMBL/GenBank/DDBJ whole genome shotgun (WGS) entry which is preliminary data.</text>
</comment>
<dbReference type="NCBIfam" id="TIGR02400">
    <property type="entry name" value="trehalose_OtsA"/>
    <property type="match status" value="1"/>
</dbReference>
<dbReference type="GO" id="GO:0003825">
    <property type="term" value="F:alpha,alpha-trehalose-phosphate synthase (UDP-forming) activity"/>
    <property type="evidence" value="ECO:0007669"/>
    <property type="project" value="UniProtKB-UniRule"/>
</dbReference>
<dbReference type="Proteomes" id="UP000485569">
    <property type="component" value="Unassembled WGS sequence"/>
</dbReference>
<dbReference type="Pfam" id="PF02358">
    <property type="entry name" value="Trehalose_PPase"/>
    <property type="match status" value="1"/>
</dbReference>
<dbReference type="InterPro" id="IPR023214">
    <property type="entry name" value="HAD_sf"/>
</dbReference>
<dbReference type="EC" id="2.4.1.15" evidence="8"/>
<reference evidence="9" key="1">
    <citation type="submission" date="2017-02" db="EMBL/GenBank/DDBJ databases">
        <title>Delving into the versatile metabolic prowess of the omnipresent phylum Bacteroidetes.</title>
        <authorList>
            <person name="Nobu M.K."/>
            <person name="Mei R."/>
            <person name="Narihiro T."/>
            <person name="Kuroda K."/>
            <person name="Liu W.-T."/>
        </authorList>
    </citation>
    <scope>NUCLEOTIDE SEQUENCE</scope>
    <source>
        <strain evidence="9">ADurb.Bin276</strain>
    </source>
</reference>
<dbReference type="CDD" id="cd01627">
    <property type="entry name" value="HAD_TPP"/>
    <property type="match status" value="1"/>
</dbReference>
<dbReference type="PANTHER" id="PTHR10788">
    <property type="entry name" value="TREHALOSE-6-PHOSPHATE SYNTHASE"/>
    <property type="match status" value="1"/>
</dbReference>
<dbReference type="Gene3D" id="3.30.70.1020">
    <property type="entry name" value="Trehalose-6-phosphate phosphatase related protein, domain 2"/>
    <property type="match status" value="1"/>
</dbReference>
<dbReference type="NCBIfam" id="TIGR01484">
    <property type="entry name" value="HAD-SF-IIB"/>
    <property type="match status" value="1"/>
</dbReference>
<dbReference type="GO" id="GO:0005992">
    <property type="term" value="P:trehalose biosynthetic process"/>
    <property type="evidence" value="ECO:0007669"/>
    <property type="project" value="UniProtKB-UniRule"/>
</dbReference>
<accession>A0A1V5SWF9</accession>
<evidence type="ECO:0000313" key="9">
    <source>
        <dbReference type="EMBL" id="OQA58880.1"/>
    </source>
</evidence>
<comment type="similarity">
    <text evidence="2">In the C-terminal section; belongs to the trehalose phosphatase family.</text>
</comment>
<evidence type="ECO:0000256" key="4">
    <source>
        <dbReference type="ARBA" id="ARBA00011881"/>
    </source>
</evidence>
<keyword evidence="6 9" id="KW-0808">Transferase</keyword>
<dbReference type="PANTHER" id="PTHR10788:SF106">
    <property type="entry name" value="BCDNA.GH08860"/>
    <property type="match status" value="1"/>
</dbReference>
<evidence type="ECO:0000256" key="5">
    <source>
        <dbReference type="ARBA" id="ARBA00022676"/>
    </source>
</evidence>
<evidence type="ECO:0000256" key="7">
    <source>
        <dbReference type="ARBA" id="ARBA00048039"/>
    </source>
</evidence>
<organism evidence="9">
    <name type="scientific">Candidatus Atribacter allofermentans</name>
    <dbReference type="NCBI Taxonomy" id="1852833"/>
    <lineage>
        <taxon>Bacteria</taxon>
        <taxon>Pseudomonadati</taxon>
        <taxon>Atribacterota</taxon>
        <taxon>Atribacteria</taxon>
        <taxon>Atribacterales</taxon>
        <taxon>Atribacteraceae</taxon>
        <taxon>Atribacter</taxon>
    </lineage>
</organism>
<dbReference type="InterPro" id="IPR036412">
    <property type="entry name" value="HAD-like_sf"/>
</dbReference>
<dbReference type="InterPro" id="IPR006379">
    <property type="entry name" value="HAD-SF_hydro_IIB"/>
</dbReference>
<proteinExistence type="inferred from homology"/>
<dbReference type="SUPFAM" id="SSF53756">
    <property type="entry name" value="UDP-Glycosyltransferase/glycogen phosphorylase"/>
    <property type="match status" value="1"/>
</dbReference>
<dbReference type="NCBIfam" id="TIGR00685">
    <property type="entry name" value="T6PP"/>
    <property type="match status" value="1"/>
</dbReference>
<comment type="subunit">
    <text evidence="4">Homotetramer.</text>
</comment>
<dbReference type="InterPro" id="IPR003337">
    <property type="entry name" value="Trehalose_PPase"/>
</dbReference>
<dbReference type="AlphaFoldDB" id="A0A1V5SWF9"/>
<dbReference type="InterPro" id="IPR001830">
    <property type="entry name" value="Glyco_trans_20"/>
</dbReference>
<evidence type="ECO:0000256" key="2">
    <source>
        <dbReference type="ARBA" id="ARBA00006330"/>
    </source>
</evidence>
<dbReference type="Gene3D" id="3.40.50.1000">
    <property type="entry name" value="HAD superfamily/HAD-like"/>
    <property type="match status" value="1"/>
</dbReference>
<dbReference type="InterPro" id="IPR012766">
    <property type="entry name" value="Trehalose_OtsA"/>
</dbReference>
<protein>
    <recommendedName>
        <fullName evidence="8">Alpha,alpha-trehalose-phosphate synthase</fullName>
        <ecNumber evidence="8">2.4.1.15</ecNumber>
    </recommendedName>
</protein>
<dbReference type="CDD" id="cd03788">
    <property type="entry name" value="GT20_TPS"/>
    <property type="match status" value="1"/>
</dbReference>
<sequence length="730" mass="84570">MPRLVIISNRLPISIQKKPGSGIEYQRSAGGLATGLGSFYKNFESLWIGWPGIVREGLKSEETKLVKDTLKEEKCYPVFMGRKDIDRYYNGFCNRTIWPLFHYFPTYVKYDNEYWETYKKVNRIFFDTVAEVLQPDDMVWIHDYQLMLLPNLIREMYPEIAIGYFLHIPFPSYEMFRLLPWRNEILIGLLGSNLIGFHTYDYARHFQSSVRQLLGLDSLLGQINVNGRIVKVDAFPMGIDYHFYSQAYKNYEIINESEKLKEKFGNRKIVISVDRLDYTKGIINRLKAIDLFLEKNPEYGKKFTFVLVVVPSRIGTKNYFLLKKQVDEMVGYINGKYGSIDWIPIWYLYRQLPLMNLTALYNIADVALVTPLRDGMNLVAKEYLATKAERKGVLILSEMAGAARELGEAIIVNPNDVEAIVEAIKKAFLLSEEEQIEMNRTMNHRLSRYTIEKWAKEFLDNLIKARDTQLEYSTKKLTKTIRNRIQNDYVTAHHRLLLLDYDGTLVSFADAPRKAKPDEKLLTLLEKLTNDERNQVVIISGRKKDTLESWFDLSRLILVAEHGAWIKKVSADWQTIEPLSNQWKEQIRPLIEHYVDWTPGSFLEEKDFSLVWHYRKADPNLADVRTKELENALLDLIANLNLGVLRGNKIIEVKNVSINKGRIASQLLNDYPTDFILAVGDDYTDEDIFSVLPETAHTIKVGIGSTHAHYSIQSPGDVRQLLLELTEVTQ</sequence>
<comment type="catalytic activity">
    <reaction evidence="7">
        <text>D-glucose 6-phosphate + UDP-alpha-D-glucose = alpha,alpha-trehalose 6-phosphate + UDP + H(+)</text>
        <dbReference type="Rhea" id="RHEA:18889"/>
        <dbReference type="ChEBI" id="CHEBI:15378"/>
        <dbReference type="ChEBI" id="CHEBI:58223"/>
        <dbReference type="ChEBI" id="CHEBI:58429"/>
        <dbReference type="ChEBI" id="CHEBI:58885"/>
        <dbReference type="ChEBI" id="CHEBI:61548"/>
        <dbReference type="EC" id="2.4.1.15"/>
    </reaction>
</comment>
<evidence type="ECO:0000256" key="1">
    <source>
        <dbReference type="ARBA" id="ARBA00005199"/>
    </source>
</evidence>
<comment type="pathway">
    <text evidence="1">Glycan biosynthesis; trehalose biosynthesis.</text>
</comment>
<evidence type="ECO:0000256" key="6">
    <source>
        <dbReference type="ARBA" id="ARBA00022679"/>
    </source>
</evidence>
<evidence type="ECO:0000256" key="8">
    <source>
        <dbReference type="NCBIfam" id="TIGR02400"/>
    </source>
</evidence>